<dbReference type="SUPFAM" id="SSF69318">
    <property type="entry name" value="Integrin alpha N-terminal domain"/>
    <property type="match status" value="2"/>
</dbReference>
<dbReference type="InterPro" id="IPR028994">
    <property type="entry name" value="Integrin_alpha_N"/>
</dbReference>
<reference evidence="4" key="1">
    <citation type="submission" date="2020-02" db="EMBL/GenBank/DDBJ databases">
        <title>Genomic and physiological characterization of two novel Nitrospinaceae genera.</title>
        <authorList>
            <person name="Mueller A.J."/>
            <person name="Jung M.-Y."/>
            <person name="Strachan C.R."/>
            <person name="Herbold C.W."/>
            <person name="Kirkegaard R.H."/>
            <person name="Daims H."/>
        </authorList>
    </citation>
    <scope>NUCLEOTIDE SEQUENCE [LARGE SCALE GENOMIC DNA]</scope>
</reference>
<dbReference type="InterPro" id="IPR013517">
    <property type="entry name" value="FG-GAP"/>
</dbReference>
<accession>A0A7T0C196</accession>
<dbReference type="Proteomes" id="UP000594464">
    <property type="component" value="Chromosome"/>
</dbReference>
<dbReference type="EMBL" id="CP048620">
    <property type="protein sequence ID" value="QPJ64704.1"/>
    <property type="molecule type" value="Genomic_DNA"/>
</dbReference>
<gene>
    <name evidence="3" type="ORF">G3M78_04585</name>
</gene>
<keyword evidence="1 2" id="KW-0732">Signal</keyword>
<dbReference type="KEGG" id="nva:G3M78_04585"/>
<organism evidence="3 4">
    <name type="scientific">Candidatus Nitrohelix vancouverensis</name>
    <dbReference type="NCBI Taxonomy" id="2705534"/>
    <lineage>
        <taxon>Bacteria</taxon>
        <taxon>Pseudomonadati</taxon>
        <taxon>Nitrospinota/Tectimicrobiota group</taxon>
        <taxon>Nitrospinota</taxon>
        <taxon>Nitrospinia</taxon>
        <taxon>Nitrospinales</taxon>
        <taxon>Nitrospinaceae</taxon>
        <taxon>Candidatus Nitrohelix</taxon>
    </lineage>
</organism>
<dbReference type="Gene3D" id="2.30.30.100">
    <property type="match status" value="1"/>
</dbReference>
<dbReference type="AlphaFoldDB" id="A0A7T0C196"/>
<evidence type="ECO:0000256" key="2">
    <source>
        <dbReference type="SAM" id="SignalP"/>
    </source>
</evidence>
<feature type="chain" id="PRO_5032813902" evidence="2">
    <location>
        <begin position="20"/>
        <end position="383"/>
    </location>
</feature>
<sequence>MKTGVLFTICFFLFIVVSACTENRSAPALFNVPSAYSVGKKPSSLVAEDFNSDGYPDLMVSNSAGDSLTYLAGTGDGTFMAPVTMKTGREPMALATGDFNGDGLPDVAVSNYGDGEVSIILSQKDGMFRKKTNVEVGRLPIALASGDFNNDKIADLAVTLRFDKLLILLGVGDGTFKLAESYQASGTPAYITVGDFDNDKNMDIAVALNSVKAGHIKVFYGKGDGTFLSPRKLKGGKQSSFITQADVNRDGYLDLMISNTMFDSLTLFLGGDNRHFTRVEDFAGEKGPEFIVPGEFTGDDKLDMVVCNKRDGSISVVEGRGDGSFVYPHFNYAVGSSPRAMVGADFNQDGLTDLAVLLYDTQVLQVIMRSAEGVSRIDGTEDT</sequence>
<evidence type="ECO:0000256" key="1">
    <source>
        <dbReference type="ARBA" id="ARBA00022729"/>
    </source>
</evidence>
<name>A0A7T0C196_9BACT</name>
<dbReference type="Pfam" id="PF13517">
    <property type="entry name" value="FG-GAP_3"/>
    <property type="match status" value="3"/>
</dbReference>
<dbReference type="PANTHER" id="PTHR46580">
    <property type="entry name" value="SENSOR KINASE-RELATED"/>
    <property type="match status" value="1"/>
</dbReference>
<protein>
    <submittedName>
        <fullName evidence="3">VCBS repeat-containing protein</fullName>
    </submittedName>
</protein>
<dbReference type="Gene3D" id="2.130.10.130">
    <property type="entry name" value="Integrin alpha, N-terminal"/>
    <property type="match status" value="2"/>
</dbReference>
<evidence type="ECO:0000313" key="4">
    <source>
        <dbReference type="Proteomes" id="UP000594464"/>
    </source>
</evidence>
<dbReference type="PROSITE" id="PS51257">
    <property type="entry name" value="PROKAR_LIPOPROTEIN"/>
    <property type="match status" value="1"/>
</dbReference>
<evidence type="ECO:0000313" key="3">
    <source>
        <dbReference type="EMBL" id="QPJ64704.1"/>
    </source>
</evidence>
<feature type="signal peptide" evidence="2">
    <location>
        <begin position="1"/>
        <end position="19"/>
    </location>
</feature>
<proteinExistence type="predicted"/>